<organism evidence="2 3">
    <name type="scientific">Prauserella flavalba</name>
    <dbReference type="NCBI Taxonomy" id="1477506"/>
    <lineage>
        <taxon>Bacteria</taxon>
        <taxon>Bacillati</taxon>
        <taxon>Actinomycetota</taxon>
        <taxon>Actinomycetes</taxon>
        <taxon>Pseudonocardiales</taxon>
        <taxon>Pseudonocardiaceae</taxon>
        <taxon>Prauserella</taxon>
    </lineage>
</organism>
<dbReference type="AlphaFoldDB" id="A0A318LJP7"/>
<keyword evidence="3" id="KW-1185">Reference proteome</keyword>
<feature type="signal peptide" evidence="1">
    <location>
        <begin position="1"/>
        <end position="28"/>
    </location>
</feature>
<keyword evidence="1" id="KW-0732">Signal</keyword>
<dbReference type="RefSeq" id="WP_110339890.1">
    <property type="nucleotide sequence ID" value="NZ_MASU01000009.1"/>
</dbReference>
<accession>A0A318LJP7</accession>
<proteinExistence type="predicted"/>
<evidence type="ECO:0000313" key="2">
    <source>
        <dbReference type="EMBL" id="PXY28589.1"/>
    </source>
</evidence>
<dbReference type="OrthoDB" id="3637822at2"/>
<dbReference type="EMBL" id="MASU01000009">
    <property type="protein sequence ID" value="PXY28589.1"/>
    <property type="molecule type" value="Genomic_DNA"/>
</dbReference>
<sequence>MKKTLARGVATGALAGLAVVGAAAPALAAAPGPAPSESDVVIVDEPDTSDLHNVYTVAPLGVPVLGLIRSINAVPGKLLPTF</sequence>
<protein>
    <recommendedName>
        <fullName evidence="4">Secreted protein</fullName>
    </recommendedName>
</protein>
<feature type="chain" id="PRO_5016435231" description="Secreted protein" evidence="1">
    <location>
        <begin position="29"/>
        <end position="82"/>
    </location>
</feature>
<comment type="caution">
    <text evidence="2">The sequence shown here is derived from an EMBL/GenBank/DDBJ whole genome shotgun (WGS) entry which is preliminary data.</text>
</comment>
<gene>
    <name evidence="2" type="ORF">BA062_22250</name>
</gene>
<evidence type="ECO:0000313" key="3">
    <source>
        <dbReference type="Proteomes" id="UP000247892"/>
    </source>
</evidence>
<evidence type="ECO:0000256" key="1">
    <source>
        <dbReference type="SAM" id="SignalP"/>
    </source>
</evidence>
<evidence type="ECO:0008006" key="4">
    <source>
        <dbReference type="Google" id="ProtNLM"/>
    </source>
</evidence>
<name>A0A318LJP7_9PSEU</name>
<dbReference type="Proteomes" id="UP000247892">
    <property type="component" value="Unassembled WGS sequence"/>
</dbReference>
<reference evidence="2 3" key="1">
    <citation type="submission" date="2016-07" db="EMBL/GenBank/DDBJ databases">
        <title>Draft genome sequence of Prauserella sp. YIM 121212, isolated from alkaline soil.</title>
        <authorList>
            <person name="Ruckert C."/>
            <person name="Albersmeier A."/>
            <person name="Jiang C.-L."/>
            <person name="Jiang Y."/>
            <person name="Kalinowski J."/>
            <person name="Schneider O."/>
            <person name="Winkler A."/>
            <person name="Zotchev S.B."/>
        </authorList>
    </citation>
    <scope>NUCLEOTIDE SEQUENCE [LARGE SCALE GENOMIC DNA]</scope>
    <source>
        <strain evidence="2 3">YIM 121212</strain>
    </source>
</reference>